<dbReference type="SMART" id="SM00355">
    <property type="entry name" value="ZnF_C2H2"/>
    <property type="match status" value="6"/>
</dbReference>
<keyword evidence="3" id="KW-0677">Repeat</keyword>
<dbReference type="SUPFAM" id="SSF57667">
    <property type="entry name" value="beta-beta-alpha zinc fingers"/>
    <property type="match status" value="3"/>
</dbReference>
<dbReference type="Gene3D" id="3.30.160.60">
    <property type="entry name" value="Classic Zinc Finger"/>
    <property type="match status" value="3"/>
</dbReference>
<evidence type="ECO:0000256" key="7">
    <source>
        <dbReference type="ARBA" id="ARBA00023125"/>
    </source>
</evidence>
<reference evidence="11" key="2">
    <citation type="submission" date="2025-09" db="UniProtKB">
        <authorList>
            <consortium name="Ensembl"/>
        </authorList>
    </citation>
    <scope>IDENTIFICATION</scope>
</reference>
<dbReference type="GO" id="GO:0006357">
    <property type="term" value="P:regulation of transcription by RNA polymerase II"/>
    <property type="evidence" value="ECO:0007669"/>
    <property type="project" value="TreeGrafter"/>
</dbReference>
<evidence type="ECO:0000256" key="9">
    <source>
        <dbReference type="PROSITE-ProRule" id="PRU00042"/>
    </source>
</evidence>
<feature type="domain" description="C2H2-type" evidence="10">
    <location>
        <begin position="244"/>
        <end position="272"/>
    </location>
</feature>
<dbReference type="PANTHER" id="PTHR24404:SF100">
    <property type="entry name" value="ZINC FINGER PROTEIN 501"/>
    <property type="match status" value="1"/>
</dbReference>
<evidence type="ECO:0000256" key="8">
    <source>
        <dbReference type="ARBA" id="ARBA00023242"/>
    </source>
</evidence>
<reference evidence="11" key="1">
    <citation type="submission" date="2025-08" db="UniProtKB">
        <authorList>
            <consortium name="Ensembl"/>
        </authorList>
    </citation>
    <scope>IDENTIFICATION</scope>
</reference>
<keyword evidence="8" id="KW-0539">Nucleus</keyword>
<feature type="domain" description="C2H2-type" evidence="10">
    <location>
        <begin position="56"/>
        <end position="83"/>
    </location>
</feature>
<evidence type="ECO:0000259" key="10">
    <source>
        <dbReference type="PROSITE" id="PS50157"/>
    </source>
</evidence>
<comment type="subcellular location">
    <subcellularLocation>
        <location evidence="1">Nucleus</location>
    </subcellularLocation>
</comment>
<dbReference type="GO" id="GO:0005634">
    <property type="term" value="C:nucleus"/>
    <property type="evidence" value="ECO:0007669"/>
    <property type="project" value="UniProtKB-SubCell"/>
</dbReference>
<evidence type="ECO:0000313" key="12">
    <source>
        <dbReference type="Proteomes" id="UP000265020"/>
    </source>
</evidence>
<dbReference type="GO" id="GO:0003700">
    <property type="term" value="F:DNA-binding transcription factor activity"/>
    <property type="evidence" value="ECO:0007669"/>
    <property type="project" value="TreeGrafter"/>
</dbReference>
<keyword evidence="5" id="KW-0862">Zinc</keyword>
<dbReference type="GeneTree" id="ENSGT00940000167283"/>
<evidence type="ECO:0000256" key="4">
    <source>
        <dbReference type="ARBA" id="ARBA00022771"/>
    </source>
</evidence>
<dbReference type="GO" id="GO:0000978">
    <property type="term" value="F:RNA polymerase II cis-regulatory region sequence-specific DNA binding"/>
    <property type="evidence" value="ECO:0007669"/>
    <property type="project" value="TreeGrafter"/>
</dbReference>
<evidence type="ECO:0000256" key="2">
    <source>
        <dbReference type="ARBA" id="ARBA00022723"/>
    </source>
</evidence>
<keyword evidence="2" id="KW-0479">Metal-binding</keyword>
<feature type="domain" description="C2H2-type" evidence="10">
    <location>
        <begin position="118"/>
        <end position="145"/>
    </location>
</feature>
<evidence type="ECO:0000256" key="5">
    <source>
        <dbReference type="ARBA" id="ARBA00022833"/>
    </source>
</evidence>
<dbReference type="PANTHER" id="PTHR24404">
    <property type="entry name" value="ZINC FINGER PROTEIN"/>
    <property type="match status" value="1"/>
</dbReference>
<dbReference type="Ensembl" id="ENSCVAT00000017360.1">
    <property type="protein sequence ID" value="ENSCVAP00000010618.1"/>
    <property type="gene ID" value="ENSCVAG00000012758.1"/>
</dbReference>
<protein>
    <recommendedName>
        <fullName evidence="10">C2H2-type domain-containing protein</fullName>
    </recommendedName>
</protein>
<feature type="domain" description="C2H2-type" evidence="10">
    <location>
        <begin position="290"/>
        <end position="317"/>
    </location>
</feature>
<dbReference type="Proteomes" id="UP000265020">
    <property type="component" value="Unassembled WGS sequence"/>
</dbReference>
<dbReference type="AlphaFoldDB" id="A0A3Q2CXI8"/>
<accession>A0A3Q2CXI8</accession>
<dbReference type="InterPro" id="IPR013087">
    <property type="entry name" value="Znf_C2H2_type"/>
</dbReference>
<sequence>TLSRLASFIARTDTKQQSHQHSHRSHYGCQECEKDVPYQKDLLQHQELKNTLPKPHRCPLCGQQFSLRSSLQLHQCQCDGSRGPARHAASCTTLLSNPGRLQDKSLYRQPHLLDSSPYACAPCGRSFSQKQALLHHQQAGCSGSPSSPNVTDVCSLPYDSPPVSEGNSAHSDVSDVPGPSSDSVSMCQICSRIFCTEAALLRHIQDCHMEEKLNAKTQRDAEEAGTVEASGASKERTKSKKKLLSCRSCDMVFRCTSQLYLHRKEKHRREKLIMREPRPVTKKLRKVVPYPCQICGKVFLHHLSFRAHYRRHVEEGCAPVSNGIVKDSQPLKLNASVAKNRLPLKKGRRAGPGRPRSAPRVLFNVSGREQPEHSEFPCPSCPEVFPVQ</sequence>
<keyword evidence="7" id="KW-0238">DNA-binding</keyword>
<feature type="domain" description="C2H2-type" evidence="10">
    <location>
        <begin position="185"/>
        <end position="213"/>
    </location>
</feature>
<evidence type="ECO:0000313" key="11">
    <source>
        <dbReference type="Ensembl" id="ENSCVAP00000010618.1"/>
    </source>
</evidence>
<organism evidence="11 12">
    <name type="scientific">Cyprinodon variegatus</name>
    <name type="common">Sheepshead minnow</name>
    <dbReference type="NCBI Taxonomy" id="28743"/>
    <lineage>
        <taxon>Eukaryota</taxon>
        <taxon>Metazoa</taxon>
        <taxon>Chordata</taxon>
        <taxon>Craniata</taxon>
        <taxon>Vertebrata</taxon>
        <taxon>Euteleostomi</taxon>
        <taxon>Actinopterygii</taxon>
        <taxon>Neopterygii</taxon>
        <taxon>Teleostei</taxon>
        <taxon>Neoteleostei</taxon>
        <taxon>Acanthomorphata</taxon>
        <taxon>Ovalentaria</taxon>
        <taxon>Atherinomorphae</taxon>
        <taxon>Cyprinodontiformes</taxon>
        <taxon>Cyprinodontidae</taxon>
        <taxon>Cyprinodon</taxon>
    </lineage>
</organism>
<keyword evidence="6" id="KW-0805">Transcription regulation</keyword>
<dbReference type="OMA" id="QRLYHCV"/>
<name>A0A3Q2CXI8_CYPVA</name>
<dbReference type="InterPro" id="IPR036236">
    <property type="entry name" value="Znf_C2H2_sf"/>
</dbReference>
<keyword evidence="12" id="KW-1185">Reference proteome</keyword>
<evidence type="ECO:0000256" key="6">
    <source>
        <dbReference type="ARBA" id="ARBA00023015"/>
    </source>
</evidence>
<dbReference type="FunFam" id="3.30.160.60:FF:000100">
    <property type="entry name" value="Zinc finger 45-like"/>
    <property type="match status" value="1"/>
</dbReference>
<keyword evidence="4 9" id="KW-0863">Zinc-finger</keyword>
<keyword evidence="6" id="KW-0804">Transcription</keyword>
<dbReference type="PROSITE" id="PS50157">
    <property type="entry name" value="ZINC_FINGER_C2H2_2"/>
    <property type="match status" value="6"/>
</dbReference>
<feature type="domain" description="C2H2-type" evidence="10">
    <location>
        <begin position="27"/>
        <end position="55"/>
    </location>
</feature>
<evidence type="ECO:0000256" key="3">
    <source>
        <dbReference type="ARBA" id="ARBA00022737"/>
    </source>
</evidence>
<dbReference type="InterPro" id="IPR050589">
    <property type="entry name" value="Ikaros_C2H2-ZF"/>
</dbReference>
<dbReference type="PROSITE" id="PS00028">
    <property type="entry name" value="ZINC_FINGER_C2H2_1"/>
    <property type="match status" value="3"/>
</dbReference>
<dbReference type="GO" id="GO:0008270">
    <property type="term" value="F:zinc ion binding"/>
    <property type="evidence" value="ECO:0007669"/>
    <property type="project" value="UniProtKB-KW"/>
</dbReference>
<proteinExistence type="predicted"/>
<evidence type="ECO:0000256" key="1">
    <source>
        <dbReference type="ARBA" id="ARBA00004123"/>
    </source>
</evidence>